<dbReference type="Pfam" id="PF03879">
    <property type="entry name" value="Cgr1"/>
    <property type="match status" value="1"/>
</dbReference>
<dbReference type="FunCoup" id="A0A067LZ88">
    <property type="interactions" value="6"/>
</dbReference>
<evidence type="ECO:0000256" key="3">
    <source>
        <dbReference type="ARBA" id="ARBA00007869"/>
    </source>
</evidence>
<accession>A0A067LZ88</accession>
<dbReference type="GO" id="GO:0005730">
    <property type="term" value="C:nucleolus"/>
    <property type="evidence" value="ECO:0007669"/>
    <property type="project" value="UniProtKB-SubCell"/>
</dbReference>
<evidence type="ECO:0000256" key="9">
    <source>
        <dbReference type="SAM" id="MobiDB-lite"/>
    </source>
</evidence>
<dbReference type="InParanoid" id="A0A067LZ88"/>
<keyword evidence="4 8" id="KW-0690">Ribosome biogenesis</keyword>
<keyword evidence="6" id="KW-0175">Coiled coil</keyword>
<comment type="function">
    <text evidence="1 8">Involved in nucleolar integrity and required for processing of the pre-rRNA for the 60S ribosome subunit.</text>
</comment>
<gene>
    <name evidence="10" type="ORF">BOTBODRAFT_38594</name>
</gene>
<comment type="similarity">
    <text evidence="3 8">Belongs to the CGR1 family.</text>
</comment>
<evidence type="ECO:0000313" key="10">
    <source>
        <dbReference type="EMBL" id="KDQ07695.1"/>
    </source>
</evidence>
<sequence length="126" mass="14518">MESVPTTSCPAPTPVDLRATSAGRTSGKNWKLQKSATKRSHLPEGVRTKSWEERMAKTTREAAIKKLEKEMKEEKQAEADRKRQAILDRRKAKEERERLELMKAKMSAKKLQRMRRKAGRTKKING</sequence>
<organism evidence="10 11">
    <name type="scientific">Botryobasidium botryosum (strain FD-172 SS1)</name>
    <dbReference type="NCBI Taxonomy" id="930990"/>
    <lineage>
        <taxon>Eukaryota</taxon>
        <taxon>Fungi</taxon>
        <taxon>Dikarya</taxon>
        <taxon>Basidiomycota</taxon>
        <taxon>Agaricomycotina</taxon>
        <taxon>Agaricomycetes</taxon>
        <taxon>Cantharellales</taxon>
        <taxon>Botryobasidiaceae</taxon>
        <taxon>Botryobasidium</taxon>
    </lineage>
</organism>
<name>A0A067LZ88_BOTB1</name>
<dbReference type="AlphaFoldDB" id="A0A067LZ88"/>
<reference evidence="11" key="1">
    <citation type="journal article" date="2014" name="Proc. Natl. Acad. Sci. U.S.A.">
        <title>Extensive sampling of basidiomycete genomes demonstrates inadequacy of the white-rot/brown-rot paradigm for wood decay fungi.</title>
        <authorList>
            <person name="Riley R."/>
            <person name="Salamov A.A."/>
            <person name="Brown D.W."/>
            <person name="Nagy L.G."/>
            <person name="Floudas D."/>
            <person name="Held B.W."/>
            <person name="Levasseur A."/>
            <person name="Lombard V."/>
            <person name="Morin E."/>
            <person name="Otillar R."/>
            <person name="Lindquist E.A."/>
            <person name="Sun H."/>
            <person name="LaButti K.M."/>
            <person name="Schmutz J."/>
            <person name="Jabbour D."/>
            <person name="Luo H."/>
            <person name="Baker S.E."/>
            <person name="Pisabarro A.G."/>
            <person name="Walton J.D."/>
            <person name="Blanchette R.A."/>
            <person name="Henrissat B."/>
            <person name="Martin F."/>
            <person name="Cullen D."/>
            <person name="Hibbett D.S."/>
            <person name="Grigoriev I.V."/>
        </authorList>
    </citation>
    <scope>NUCLEOTIDE SEQUENCE [LARGE SCALE GENOMIC DNA]</scope>
    <source>
        <strain evidence="11">FD-172 SS1</strain>
    </source>
</reference>
<evidence type="ECO:0000256" key="5">
    <source>
        <dbReference type="ARBA" id="ARBA00022552"/>
    </source>
</evidence>
<feature type="compositionally biased region" description="Polar residues" evidence="9">
    <location>
        <begin position="1"/>
        <end position="10"/>
    </location>
</feature>
<dbReference type="OrthoDB" id="277961at2759"/>
<keyword evidence="5 8" id="KW-0698">rRNA processing</keyword>
<comment type="subcellular location">
    <subcellularLocation>
        <location evidence="2 8">Nucleus</location>
        <location evidence="2 8">Nucleolus</location>
    </subcellularLocation>
</comment>
<proteinExistence type="inferred from homology"/>
<protein>
    <recommendedName>
        <fullName evidence="8">rRNA-processing protein</fullName>
    </recommendedName>
</protein>
<evidence type="ECO:0000256" key="2">
    <source>
        <dbReference type="ARBA" id="ARBA00004604"/>
    </source>
</evidence>
<evidence type="ECO:0000313" key="11">
    <source>
        <dbReference type="Proteomes" id="UP000027195"/>
    </source>
</evidence>
<dbReference type="GO" id="GO:0006364">
    <property type="term" value="P:rRNA processing"/>
    <property type="evidence" value="ECO:0007669"/>
    <property type="project" value="UniProtKB-UniRule"/>
</dbReference>
<dbReference type="EMBL" id="KL198102">
    <property type="protein sequence ID" value="KDQ07695.1"/>
    <property type="molecule type" value="Genomic_DNA"/>
</dbReference>
<keyword evidence="11" id="KW-1185">Reference proteome</keyword>
<evidence type="ECO:0000256" key="6">
    <source>
        <dbReference type="ARBA" id="ARBA00023054"/>
    </source>
</evidence>
<feature type="region of interest" description="Disordered" evidence="9">
    <location>
        <begin position="71"/>
        <end position="91"/>
    </location>
</feature>
<dbReference type="InterPro" id="IPR005579">
    <property type="entry name" value="Cgr1-like"/>
</dbReference>
<evidence type="ECO:0000256" key="7">
    <source>
        <dbReference type="ARBA" id="ARBA00023242"/>
    </source>
</evidence>
<feature type="region of interest" description="Disordered" evidence="9">
    <location>
        <begin position="1"/>
        <end position="46"/>
    </location>
</feature>
<dbReference type="HOGENOM" id="CLU_125051_1_0_1"/>
<dbReference type="Proteomes" id="UP000027195">
    <property type="component" value="Unassembled WGS sequence"/>
</dbReference>
<evidence type="ECO:0000256" key="1">
    <source>
        <dbReference type="ARBA" id="ARBA00004090"/>
    </source>
</evidence>
<feature type="compositionally biased region" description="Polar residues" evidence="9">
    <location>
        <begin position="22"/>
        <end position="35"/>
    </location>
</feature>
<keyword evidence="7 8" id="KW-0539">Nucleus</keyword>
<evidence type="ECO:0000256" key="8">
    <source>
        <dbReference type="RuleBase" id="RU363084"/>
    </source>
</evidence>
<evidence type="ECO:0000256" key="4">
    <source>
        <dbReference type="ARBA" id="ARBA00022517"/>
    </source>
</evidence>
<feature type="region of interest" description="Disordered" evidence="9">
    <location>
        <begin position="106"/>
        <end position="126"/>
    </location>
</feature>